<accession>A0A2P2QIL8</accession>
<evidence type="ECO:0000313" key="1">
    <source>
        <dbReference type="EMBL" id="MBX66848.1"/>
    </source>
</evidence>
<name>A0A2P2QIL8_RHIMU</name>
<reference evidence="1" key="1">
    <citation type="submission" date="2018-02" db="EMBL/GenBank/DDBJ databases">
        <title>Rhizophora mucronata_Transcriptome.</title>
        <authorList>
            <person name="Meera S.P."/>
            <person name="Sreeshan A."/>
            <person name="Augustine A."/>
        </authorList>
    </citation>
    <scope>NUCLEOTIDE SEQUENCE</scope>
    <source>
        <tissue evidence="1">Leaf</tissue>
    </source>
</reference>
<proteinExistence type="predicted"/>
<organism evidence="1">
    <name type="scientific">Rhizophora mucronata</name>
    <name type="common">Asiatic mangrove</name>
    <dbReference type="NCBI Taxonomy" id="61149"/>
    <lineage>
        <taxon>Eukaryota</taxon>
        <taxon>Viridiplantae</taxon>
        <taxon>Streptophyta</taxon>
        <taxon>Embryophyta</taxon>
        <taxon>Tracheophyta</taxon>
        <taxon>Spermatophyta</taxon>
        <taxon>Magnoliopsida</taxon>
        <taxon>eudicotyledons</taxon>
        <taxon>Gunneridae</taxon>
        <taxon>Pentapetalae</taxon>
        <taxon>rosids</taxon>
        <taxon>fabids</taxon>
        <taxon>Malpighiales</taxon>
        <taxon>Rhizophoraceae</taxon>
        <taxon>Rhizophora</taxon>
    </lineage>
</organism>
<dbReference type="EMBL" id="GGEC01086364">
    <property type="protein sequence ID" value="MBX66848.1"/>
    <property type="molecule type" value="Transcribed_RNA"/>
</dbReference>
<protein>
    <submittedName>
        <fullName evidence="1">Uncharacterized protein</fullName>
    </submittedName>
</protein>
<sequence length="14" mass="1701">MNVILHFRVVTCRI</sequence>